<gene>
    <name evidence="2" type="ORF">GA0070620_4621</name>
</gene>
<accession>A0A1C3N907</accession>
<evidence type="ECO:0000313" key="3">
    <source>
        <dbReference type="Proteomes" id="UP000199393"/>
    </source>
</evidence>
<organism evidence="2 3">
    <name type="scientific">Micromonospora krabiensis</name>
    <dbReference type="NCBI Taxonomy" id="307121"/>
    <lineage>
        <taxon>Bacteria</taxon>
        <taxon>Bacillati</taxon>
        <taxon>Actinomycetota</taxon>
        <taxon>Actinomycetes</taxon>
        <taxon>Micromonosporales</taxon>
        <taxon>Micromonosporaceae</taxon>
        <taxon>Micromonospora</taxon>
    </lineage>
</organism>
<feature type="transmembrane region" description="Helical" evidence="1">
    <location>
        <begin position="155"/>
        <end position="176"/>
    </location>
</feature>
<feature type="transmembrane region" description="Helical" evidence="1">
    <location>
        <begin position="59"/>
        <end position="79"/>
    </location>
</feature>
<keyword evidence="3" id="KW-1185">Reference proteome</keyword>
<feature type="transmembrane region" description="Helical" evidence="1">
    <location>
        <begin position="91"/>
        <end position="113"/>
    </location>
</feature>
<dbReference type="Pfam" id="PF20128">
    <property type="entry name" value="DUF6518"/>
    <property type="match status" value="1"/>
</dbReference>
<keyword evidence="1" id="KW-0812">Transmembrane</keyword>
<keyword evidence="1" id="KW-1133">Transmembrane helix</keyword>
<feature type="transmembrane region" description="Helical" evidence="1">
    <location>
        <begin position="125"/>
        <end position="143"/>
    </location>
</feature>
<evidence type="ECO:0000256" key="1">
    <source>
        <dbReference type="SAM" id="Phobius"/>
    </source>
</evidence>
<dbReference type="OrthoDB" id="3296224at2"/>
<keyword evidence="1" id="KW-0472">Membrane</keyword>
<dbReference type="PATRIC" id="fig|307121.4.peg.4722"/>
<protein>
    <submittedName>
        <fullName evidence="2">Uncharacterized protein</fullName>
    </submittedName>
</protein>
<dbReference type="Proteomes" id="UP000199393">
    <property type="component" value="Chromosome I"/>
</dbReference>
<dbReference type="AlphaFoldDB" id="A0A1C3N907"/>
<name>A0A1C3N907_9ACTN</name>
<dbReference type="RefSeq" id="WP_091594081.1">
    <property type="nucleotide sequence ID" value="NZ_JBHRWG010000004.1"/>
</dbReference>
<sequence length="204" mass="21212">MVTGRHVAVAAPVGGFLLGFLDFVWIRFVPFPLGGLGNSLAVWAVAAFLFAYVGRWGRWSSVLGAVLLLVVAVPSYYLAAALIQGDDLANLVNLVAFTWMAFGVVAGIVFGAAGVAARTPGRWRSAAAAMPAGVMFAEAALVARRIGDPAHGDDPLWAALLDVVLGVLLVVLVAPARRPRLRALLLAVPLGAVGFALLSLARFG</sequence>
<feature type="transmembrane region" description="Helical" evidence="1">
    <location>
        <begin position="7"/>
        <end position="26"/>
    </location>
</feature>
<feature type="transmembrane region" description="Helical" evidence="1">
    <location>
        <begin position="32"/>
        <end position="52"/>
    </location>
</feature>
<proteinExistence type="predicted"/>
<dbReference type="InterPro" id="IPR045393">
    <property type="entry name" value="DUF6518"/>
</dbReference>
<dbReference type="EMBL" id="LT598496">
    <property type="protein sequence ID" value="SBV29059.1"/>
    <property type="molecule type" value="Genomic_DNA"/>
</dbReference>
<evidence type="ECO:0000313" key="2">
    <source>
        <dbReference type="EMBL" id="SBV29059.1"/>
    </source>
</evidence>
<feature type="transmembrane region" description="Helical" evidence="1">
    <location>
        <begin position="183"/>
        <end position="203"/>
    </location>
</feature>
<reference evidence="3" key="1">
    <citation type="submission" date="2016-06" db="EMBL/GenBank/DDBJ databases">
        <authorList>
            <person name="Varghese N."/>
        </authorList>
    </citation>
    <scope>NUCLEOTIDE SEQUENCE [LARGE SCALE GENOMIC DNA]</scope>
    <source>
        <strain evidence="3">DSM 45344</strain>
    </source>
</reference>